<keyword evidence="3" id="KW-0804">Transcription</keyword>
<accession>A0A5C6ULS2</accession>
<dbReference type="PANTHER" id="PTHR33204">
    <property type="entry name" value="TRANSCRIPTIONAL REGULATOR, MARR FAMILY"/>
    <property type="match status" value="1"/>
</dbReference>
<keyword evidence="2" id="KW-0238">DNA-binding</keyword>
<dbReference type="InterPro" id="IPR036388">
    <property type="entry name" value="WH-like_DNA-bd_sf"/>
</dbReference>
<dbReference type="OrthoDB" id="9800350at2"/>
<dbReference type="AlphaFoldDB" id="A0A5C6ULS2"/>
<evidence type="ECO:0000256" key="3">
    <source>
        <dbReference type="ARBA" id="ARBA00023163"/>
    </source>
</evidence>
<dbReference type="Pfam" id="PF01638">
    <property type="entry name" value="HxlR"/>
    <property type="match status" value="1"/>
</dbReference>
<organism evidence="5 6">
    <name type="scientific">Flavisphingopyxis soli</name>
    <dbReference type="NCBI Taxonomy" id="2601267"/>
    <lineage>
        <taxon>Bacteria</taxon>
        <taxon>Pseudomonadati</taxon>
        <taxon>Pseudomonadota</taxon>
        <taxon>Alphaproteobacteria</taxon>
        <taxon>Sphingomonadales</taxon>
        <taxon>Sphingopyxidaceae</taxon>
        <taxon>Flavisphingopyxis</taxon>
    </lineage>
</organism>
<dbReference type="Gene3D" id="1.10.10.10">
    <property type="entry name" value="Winged helix-like DNA-binding domain superfamily/Winged helix DNA-binding domain"/>
    <property type="match status" value="1"/>
</dbReference>
<proteinExistence type="predicted"/>
<reference evidence="5 6" key="1">
    <citation type="submission" date="2019-08" db="EMBL/GenBank/DDBJ databases">
        <title>Sphingorhabdus soil sp. nov., isolated from arctic soil.</title>
        <authorList>
            <person name="Liu Y."/>
        </authorList>
    </citation>
    <scope>NUCLEOTIDE SEQUENCE [LARGE SCALE GENOMIC DNA]</scope>
    <source>
        <strain evidence="5 6">D-2Q-5-6</strain>
    </source>
</reference>
<dbReference type="Proteomes" id="UP000321129">
    <property type="component" value="Unassembled WGS sequence"/>
</dbReference>
<evidence type="ECO:0000259" key="4">
    <source>
        <dbReference type="PROSITE" id="PS51118"/>
    </source>
</evidence>
<keyword evidence="6" id="KW-1185">Reference proteome</keyword>
<evidence type="ECO:0000256" key="1">
    <source>
        <dbReference type="ARBA" id="ARBA00023015"/>
    </source>
</evidence>
<dbReference type="EMBL" id="VOPY01000001">
    <property type="protein sequence ID" value="TXC73500.1"/>
    <property type="molecule type" value="Genomic_DNA"/>
</dbReference>
<feature type="domain" description="HTH hxlR-type" evidence="4">
    <location>
        <begin position="18"/>
        <end position="117"/>
    </location>
</feature>
<dbReference type="PROSITE" id="PS51118">
    <property type="entry name" value="HTH_HXLR"/>
    <property type="match status" value="1"/>
</dbReference>
<evidence type="ECO:0000256" key="2">
    <source>
        <dbReference type="ARBA" id="ARBA00023125"/>
    </source>
</evidence>
<dbReference type="SUPFAM" id="SSF46785">
    <property type="entry name" value="Winged helix' DNA-binding domain"/>
    <property type="match status" value="1"/>
</dbReference>
<comment type="caution">
    <text evidence="5">The sequence shown here is derived from an EMBL/GenBank/DDBJ whole genome shotgun (WGS) entry which is preliminary data.</text>
</comment>
<dbReference type="GO" id="GO:0003677">
    <property type="term" value="F:DNA binding"/>
    <property type="evidence" value="ECO:0007669"/>
    <property type="project" value="UniProtKB-KW"/>
</dbReference>
<gene>
    <name evidence="5" type="ORF">FSZ31_01750</name>
</gene>
<dbReference type="InterPro" id="IPR002577">
    <property type="entry name" value="HTH_HxlR"/>
</dbReference>
<keyword evidence="1" id="KW-0805">Transcription regulation</keyword>
<dbReference type="InterPro" id="IPR036390">
    <property type="entry name" value="WH_DNA-bd_sf"/>
</dbReference>
<dbReference type="PANTHER" id="PTHR33204:SF39">
    <property type="entry name" value="TRANSCRIPTIONAL REGULATORY PROTEIN"/>
    <property type="match status" value="1"/>
</dbReference>
<sequence>MQEGTMTKPGNLHETGGCQRVNTVLSRIGDKWSVQVIMRLSAGSLRFNELKREIGNVSQKMLSATLRGLERDGLVTRSVTPSVPPRVDYALTDLGHQLLVPVGALGDWAFANIDAVESARAAFDAAHSDAARA</sequence>
<name>A0A5C6ULS2_9SPHN</name>
<evidence type="ECO:0000313" key="6">
    <source>
        <dbReference type="Proteomes" id="UP000321129"/>
    </source>
</evidence>
<protein>
    <submittedName>
        <fullName evidence="5">Helix-turn-helix transcriptional regulator</fullName>
    </submittedName>
</protein>
<evidence type="ECO:0000313" key="5">
    <source>
        <dbReference type="EMBL" id="TXC73500.1"/>
    </source>
</evidence>